<keyword evidence="2" id="KW-1185">Reference proteome</keyword>
<sequence>MRTNITSATQFCKSFFDTILVFCVWISVVVFLSSVASADLIKLKNGGEVRGKLLRTTSGSAETRVIQTLSGGSITIDSQNIEFITNRPLSIEEYESRSKEIEDTVEAHLRLADWCLKNHLSSQRLEQMEKIIQLDPDHAKARAALGYSKRDGEWMTRDEVMRKNGYIKYKGRYVSSAELELLEKNQAELEAERKWIKKVKLWLIWLNGNDLLQQQEGLKNFQEVSDPHAVAALARLMGKHKHIAIRSLLVATLDQIPGNKPLRPLAELVLTDPIQTIRNSALEVLTKRDATGAIAFFIEGLKNKSNIIVKRAGQGLESIGDRSVVPDLISALTTSHTYRVRVPDTTSTYSYNTNGTFGGSGVVLPPDIEAGLLAGRYPNGVIVLPSQQPKVQMRTVSVKHLHQNEAVLLALQKITQQNFGYNERLWRLWWASTQNQTGLVPVIQ</sequence>
<gene>
    <name evidence="1" type="ORF">Pan241w_33650</name>
</gene>
<evidence type="ECO:0008006" key="3">
    <source>
        <dbReference type="Google" id="ProtNLM"/>
    </source>
</evidence>
<name>A0A517RHC1_9PLAN</name>
<dbReference type="EMBL" id="CP036269">
    <property type="protein sequence ID" value="QDT43265.1"/>
    <property type="molecule type" value="Genomic_DNA"/>
</dbReference>
<dbReference type="Proteomes" id="UP000317171">
    <property type="component" value="Chromosome"/>
</dbReference>
<proteinExistence type="predicted"/>
<dbReference type="KEGG" id="gaz:Pan241w_33650"/>
<organism evidence="1 2">
    <name type="scientific">Gimesia alba</name>
    <dbReference type="NCBI Taxonomy" id="2527973"/>
    <lineage>
        <taxon>Bacteria</taxon>
        <taxon>Pseudomonadati</taxon>
        <taxon>Planctomycetota</taxon>
        <taxon>Planctomycetia</taxon>
        <taxon>Planctomycetales</taxon>
        <taxon>Planctomycetaceae</taxon>
        <taxon>Gimesia</taxon>
    </lineage>
</organism>
<evidence type="ECO:0000313" key="1">
    <source>
        <dbReference type="EMBL" id="QDT43265.1"/>
    </source>
</evidence>
<evidence type="ECO:0000313" key="2">
    <source>
        <dbReference type="Proteomes" id="UP000317171"/>
    </source>
</evidence>
<dbReference type="InterPro" id="IPR016024">
    <property type="entry name" value="ARM-type_fold"/>
</dbReference>
<accession>A0A517RHC1</accession>
<dbReference type="Gene3D" id="1.25.10.10">
    <property type="entry name" value="Leucine-rich Repeat Variant"/>
    <property type="match status" value="1"/>
</dbReference>
<dbReference type="SUPFAM" id="SSF48371">
    <property type="entry name" value="ARM repeat"/>
    <property type="match status" value="1"/>
</dbReference>
<reference evidence="1 2" key="1">
    <citation type="submission" date="2019-02" db="EMBL/GenBank/DDBJ databases">
        <title>Deep-cultivation of Planctomycetes and their phenomic and genomic characterization uncovers novel biology.</title>
        <authorList>
            <person name="Wiegand S."/>
            <person name="Jogler M."/>
            <person name="Boedeker C."/>
            <person name="Pinto D."/>
            <person name="Vollmers J."/>
            <person name="Rivas-Marin E."/>
            <person name="Kohn T."/>
            <person name="Peeters S.H."/>
            <person name="Heuer A."/>
            <person name="Rast P."/>
            <person name="Oberbeckmann S."/>
            <person name="Bunk B."/>
            <person name="Jeske O."/>
            <person name="Meyerdierks A."/>
            <person name="Storesund J.E."/>
            <person name="Kallscheuer N."/>
            <person name="Luecker S."/>
            <person name="Lage O.M."/>
            <person name="Pohl T."/>
            <person name="Merkel B.J."/>
            <person name="Hornburger P."/>
            <person name="Mueller R.-W."/>
            <person name="Bruemmer F."/>
            <person name="Labrenz M."/>
            <person name="Spormann A.M."/>
            <person name="Op den Camp H."/>
            <person name="Overmann J."/>
            <person name="Amann R."/>
            <person name="Jetten M.S.M."/>
            <person name="Mascher T."/>
            <person name="Medema M.H."/>
            <person name="Devos D.P."/>
            <person name="Kaster A.-K."/>
            <person name="Ovreas L."/>
            <person name="Rohde M."/>
            <person name="Galperin M.Y."/>
            <person name="Jogler C."/>
        </authorList>
    </citation>
    <scope>NUCLEOTIDE SEQUENCE [LARGE SCALE GENOMIC DNA]</scope>
    <source>
        <strain evidence="1 2">Pan241w</strain>
    </source>
</reference>
<protein>
    <recommendedName>
        <fullName evidence="3">HEAT repeat protein</fullName>
    </recommendedName>
</protein>
<dbReference type="AlphaFoldDB" id="A0A517RHC1"/>
<dbReference type="InterPro" id="IPR011989">
    <property type="entry name" value="ARM-like"/>
</dbReference>